<organism evidence="1 2">
    <name type="scientific">Melipona bicolor</name>
    <dbReference type="NCBI Taxonomy" id="60889"/>
    <lineage>
        <taxon>Eukaryota</taxon>
        <taxon>Metazoa</taxon>
        <taxon>Ecdysozoa</taxon>
        <taxon>Arthropoda</taxon>
        <taxon>Hexapoda</taxon>
        <taxon>Insecta</taxon>
        <taxon>Pterygota</taxon>
        <taxon>Neoptera</taxon>
        <taxon>Endopterygota</taxon>
        <taxon>Hymenoptera</taxon>
        <taxon>Apocrita</taxon>
        <taxon>Aculeata</taxon>
        <taxon>Apoidea</taxon>
        <taxon>Anthophila</taxon>
        <taxon>Apidae</taxon>
        <taxon>Melipona</taxon>
    </lineage>
</organism>
<sequence>MRKRNGRGEKQRREVDGRRVKVKGIIGRDIDGQWWGCQRHLVALSSGQDTPPLRVGLAL</sequence>
<comment type="caution">
    <text evidence="1">The sequence shown here is derived from an EMBL/GenBank/DDBJ whole genome shotgun (WGS) entry which is preliminary data.</text>
</comment>
<protein>
    <submittedName>
        <fullName evidence="1">Uncharacterized protein</fullName>
    </submittedName>
</protein>
<evidence type="ECO:0000313" key="2">
    <source>
        <dbReference type="Proteomes" id="UP001177670"/>
    </source>
</evidence>
<accession>A0AA40GEE7</accession>
<dbReference type="AlphaFoldDB" id="A0AA40GEE7"/>
<dbReference type="EMBL" id="JAHYIQ010000001">
    <property type="protein sequence ID" value="KAK1135909.1"/>
    <property type="molecule type" value="Genomic_DNA"/>
</dbReference>
<name>A0AA40GEE7_9HYME</name>
<proteinExistence type="predicted"/>
<gene>
    <name evidence="1" type="ORF">K0M31_000481</name>
</gene>
<evidence type="ECO:0000313" key="1">
    <source>
        <dbReference type="EMBL" id="KAK1135909.1"/>
    </source>
</evidence>
<reference evidence="1" key="1">
    <citation type="submission" date="2021-10" db="EMBL/GenBank/DDBJ databases">
        <title>Melipona bicolor Genome sequencing and assembly.</title>
        <authorList>
            <person name="Araujo N.S."/>
            <person name="Arias M.C."/>
        </authorList>
    </citation>
    <scope>NUCLEOTIDE SEQUENCE</scope>
    <source>
        <strain evidence="1">USP_2M_L1-L4_2017</strain>
        <tissue evidence="1">Whole body</tissue>
    </source>
</reference>
<keyword evidence="2" id="KW-1185">Reference proteome</keyword>
<dbReference type="Proteomes" id="UP001177670">
    <property type="component" value="Unassembled WGS sequence"/>
</dbReference>